<dbReference type="RefSeq" id="WP_054657787.1">
    <property type="nucleotide sequence ID" value="NZ_AYYQ01000006.1"/>
</dbReference>
<dbReference type="STRING" id="1423781.FD06_GL000288"/>
<accession>A0A0R2AQK5</accession>
<proteinExistence type="predicted"/>
<protein>
    <submittedName>
        <fullName evidence="1">Uncharacterized protein</fullName>
    </submittedName>
</protein>
<organism evidence="1 2">
    <name type="scientific">Apilactobacillus ozensis DSM 23829 = JCM 17196</name>
    <dbReference type="NCBI Taxonomy" id="1423781"/>
    <lineage>
        <taxon>Bacteria</taxon>
        <taxon>Bacillati</taxon>
        <taxon>Bacillota</taxon>
        <taxon>Bacilli</taxon>
        <taxon>Lactobacillales</taxon>
        <taxon>Lactobacillaceae</taxon>
        <taxon>Apilactobacillus</taxon>
    </lineage>
</organism>
<gene>
    <name evidence="1" type="ORF">FD06_GL000288</name>
</gene>
<evidence type="ECO:0000313" key="1">
    <source>
        <dbReference type="EMBL" id="KRM69229.1"/>
    </source>
</evidence>
<dbReference type="EMBL" id="AYYQ01000006">
    <property type="protein sequence ID" value="KRM69229.1"/>
    <property type="molecule type" value="Genomic_DNA"/>
</dbReference>
<dbReference type="InterPro" id="IPR053746">
    <property type="entry name" value="Viral_HT_Connector_Assembly"/>
</dbReference>
<evidence type="ECO:0000313" key="2">
    <source>
        <dbReference type="Proteomes" id="UP000052012"/>
    </source>
</evidence>
<sequence>MDKQFIVDKVKLLIPNSTKNDSYDDILDYVIDKVIQDIANYTHIPTAELPEELNHTAVGMCIALIKSDELLIPTSEQSNNGVASITEGNESISFKSLADEYLKIQSANAVTKDYKKTLNQFRVVDFGL</sequence>
<dbReference type="Proteomes" id="UP000052012">
    <property type="component" value="Unassembled WGS sequence"/>
</dbReference>
<dbReference type="AlphaFoldDB" id="A0A0R2AQK5"/>
<dbReference type="Gene3D" id="1.10.246.150">
    <property type="match status" value="1"/>
</dbReference>
<name>A0A0R2AQK5_9LACO</name>
<comment type="caution">
    <text evidence="1">The sequence shown here is derived from an EMBL/GenBank/DDBJ whole genome shotgun (WGS) entry which is preliminary data.</text>
</comment>
<keyword evidence="2" id="KW-1185">Reference proteome</keyword>
<dbReference type="PATRIC" id="fig|1423781.4.peg.291"/>
<dbReference type="OrthoDB" id="2324415at2"/>
<reference evidence="1 2" key="1">
    <citation type="journal article" date="2015" name="Genome Announc.">
        <title>Expanding the biotechnology potential of lactobacilli through comparative genomics of 213 strains and associated genera.</title>
        <authorList>
            <person name="Sun Z."/>
            <person name="Harris H.M."/>
            <person name="McCann A."/>
            <person name="Guo C."/>
            <person name="Argimon S."/>
            <person name="Zhang W."/>
            <person name="Yang X."/>
            <person name="Jeffery I.B."/>
            <person name="Cooney J.C."/>
            <person name="Kagawa T.F."/>
            <person name="Liu W."/>
            <person name="Song Y."/>
            <person name="Salvetti E."/>
            <person name="Wrobel A."/>
            <person name="Rasinkangas P."/>
            <person name="Parkhill J."/>
            <person name="Rea M.C."/>
            <person name="O'Sullivan O."/>
            <person name="Ritari J."/>
            <person name="Douillard F.P."/>
            <person name="Paul Ross R."/>
            <person name="Yang R."/>
            <person name="Briner A.E."/>
            <person name="Felis G.E."/>
            <person name="de Vos W.M."/>
            <person name="Barrangou R."/>
            <person name="Klaenhammer T.R."/>
            <person name="Caufield P.W."/>
            <person name="Cui Y."/>
            <person name="Zhang H."/>
            <person name="O'Toole P.W."/>
        </authorList>
    </citation>
    <scope>NUCLEOTIDE SEQUENCE [LARGE SCALE GENOMIC DNA]</scope>
    <source>
        <strain evidence="1 2">DSM 23829</strain>
    </source>
</reference>